<dbReference type="AlphaFoldDB" id="A0A4V6L5L6"/>
<dbReference type="Proteomes" id="UP000403538">
    <property type="component" value="Unassembled WGS sequence"/>
</dbReference>
<dbReference type="RefSeq" id="WP_143876596.1">
    <property type="nucleotide sequence ID" value="NZ_CABEID010000001.1"/>
</dbReference>
<sequence length="160" mass="18261">MSTLYELTGQYLAIYEMDIDDETKQDTLASMDWEDDFVNKAEGYAKVIKSLEADLPGLDEEIKRLQDRKSALKNKIDTLKTNLQTAMEVTGNERIKTSLFSIAVQNSRASVIVDEEKLPKKYLVKKITVSPDKKSLYELLNEGKKIKGATLQKNRSLRIR</sequence>
<feature type="coiled-coil region" evidence="1">
    <location>
        <begin position="48"/>
        <end position="89"/>
    </location>
</feature>
<dbReference type="InterPro" id="IPR008840">
    <property type="entry name" value="Sipho_Gp157"/>
</dbReference>
<dbReference type="Pfam" id="PF05565">
    <property type="entry name" value="Sipho_Gp157"/>
    <property type="match status" value="1"/>
</dbReference>
<evidence type="ECO:0000313" key="2">
    <source>
        <dbReference type="EMBL" id="VTS36257.1"/>
    </source>
</evidence>
<protein>
    <submittedName>
        <fullName evidence="2">Phage protein</fullName>
    </submittedName>
</protein>
<gene>
    <name evidence="2" type="ORF">NCTC11062_01146</name>
    <name evidence="3" type="ORF">NCTC11062_01996</name>
</gene>
<proteinExistence type="predicted"/>
<reference evidence="2 4" key="1">
    <citation type="submission" date="2019-05" db="EMBL/GenBank/DDBJ databases">
        <authorList>
            <consortium name="Pathogen Informatics"/>
        </authorList>
    </citation>
    <scope>NUCLEOTIDE SEQUENCE [LARGE SCALE GENOMIC DNA]</scope>
    <source>
        <strain evidence="2 4">NCTC11062</strain>
    </source>
</reference>
<accession>A0A4V6L5L6</accession>
<organism evidence="2 4">
    <name type="scientific">Streptococcus anginosus</name>
    <dbReference type="NCBI Taxonomy" id="1328"/>
    <lineage>
        <taxon>Bacteria</taxon>
        <taxon>Bacillati</taxon>
        <taxon>Bacillota</taxon>
        <taxon>Bacilli</taxon>
        <taxon>Lactobacillales</taxon>
        <taxon>Streptococcaceae</taxon>
        <taxon>Streptococcus</taxon>
        <taxon>Streptococcus anginosus group</taxon>
    </lineage>
</organism>
<evidence type="ECO:0000313" key="3">
    <source>
        <dbReference type="EMBL" id="VTS50507.1"/>
    </source>
</evidence>
<keyword evidence="1" id="KW-0175">Coiled coil</keyword>
<dbReference type="EMBL" id="CABEID010000001">
    <property type="protein sequence ID" value="VTS36257.1"/>
    <property type="molecule type" value="Genomic_DNA"/>
</dbReference>
<evidence type="ECO:0000256" key="1">
    <source>
        <dbReference type="SAM" id="Coils"/>
    </source>
</evidence>
<dbReference type="EMBL" id="CABEID010000002">
    <property type="protein sequence ID" value="VTS50507.1"/>
    <property type="molecule type" value="Genomic_DNA"/>
</dbReference>
<evidence type="ECO:0000313" key="4">
    <source>
        <dbReference type="Proteomes" id="UP000403538"/>
    </source>
</evidence>
<name>A0A4V6L5L6_STRAP</name>